<feature type="transmembrane region" description="Helical" evidence="1">
    <location>
        <begin position="126"/>
        <end position="146"/>
    </location>
</feature>
<dbReference type="GO" id="GO:0016020">
    <property type="term" value="C:membrane"/>
    <property type="evidence" value="ECO:0007669"/>
    <property type="project" value="TreeGrafter"/>
</dbReference>
<keyword evidence="1" id="KW-1133">Transmembrane helix</keyword>
<feature type="transmembrane region" description="Helical" evidence="1">
    <location>
        <begin position="267"/>
        <end position="285"/>
    </location>
</feature>
<accession>A0A7W9TR88</accession>
<gene>
    <name evidence="3" type="ORF">HNR28_002137</name>
</gene>
<reference evidence="3 4" key="1">
    <citation type="submission" date="2020-08" db="EMBL/GenBank/DDBJ databases">
        <title>Genomic Encyclopedia of Type Strains, Phase IV (KMG-IV): sequencing the most valuable type-strain genomes for metagenomic binning, comparative biology and taxonomic classification.</title>
        <authorList>
            <person name="Goeker M."/>
        </authorList>
    </citation>
    <scope>NUCLEOTIDE SEQUENCE [LARGE SCALE GENOMIC DNA]</scope>
    <source>
        <strain evidence="3 4">DSM 12141</strain>
    </source>
</reference>
<evidence type="ECO:0000256" key="1">
    <source>
        <dbReference type="SAM" id="Phobius"/>
    </source>
</evidence>
<protein>
    <submittedName>
        <fullName evidence="3">Peptidoglycan/LPS O-acetylase OafA/YrhL</fullName>
    </submittedName>
</protein>
<evidence type="ECO:0000313" key="3">
    <source>
        <dbReference type="EMBL" id="MBB6084092.1"/>
    </source>
</evidence>
<dbReference type="EMBL" id="JACHIB010000011">
    <property type="protein sequence ID" value="MBB6084092.1"/>
    <property type="molecule type" value="Genomic_DNA"/>
</dbReference>
<comment type="caution">
    <text evidence="3">The sequence shown here is derived from an EMBL/GenBank/DDBJ whole genome shotgun (WGS) entry which is preliminary data.</text>
</comment>
<keyword evidence="1" id="KW-0472">Membrane</keyword>
<name>A0A7W9TR88_CASDE</name>
<dbReference type="InterPro" id="IPR050879">
    <property type="entry name" value="Acyltransferase_3"/>
</dbReference>
<feature type="transmembrane region" description="Helical" evidence="1">
    <location>
        <begin position="291"/>
        <end position="314"/>
    </location>
</feature>
<feature type="transmembrane region" description="Helical" evidence="1">
    <location>
        <begin position="236"/>
        <end position="255"/>
    </location>
</feature>
<dbReference type="GO" id="GO:0016747">
    <property type="term" value="F:acyltransferase activity, transferring groups other than amino-acyl groups"/>
    <property type="evidence" value="ECO:0007669"/>
    <property type="project" value="InterPro"/>
</dbReference>
<feature type="domain" description="Acyltransferase 3" evidence="2">
    <location>
        <begin position="12"/>
        <end position="311"/>
    </location>
</feature>
<proteinExistence type="predicted"/>
<feature type="transmembrane region" description="Helical" evidence="1">
    <location>
        <begin position="213"/>
        <end position="230"/>
    </location>
</feature>
<organism evidence="3 4">
    <name type="scientific">Castellaniella defragrans</name>
    <name type="common">Alcaligenes defragrans</name>
    <dbReference type="NCBI Taxonomy" id="75697"/>
    <lineage>
        <taxon>Bacteria</taxon>
        <taxon>Pseudomonadati</taxon>
        <taxon>Pseudomonadota</taxon>
        <taxon>Betaproteobacteria</taxon>
        <taxon>Burkholderiales</taxon>
        <taxon>Alcaligenaceae</taxon>
        <taxon>Castellaniella</taxon>
    </lineage>
</organism>
<keyword evidence="1" id="KW-0812">Transmembrane</keyword>
<feature type="transmembrane region" description="Helical" evidence="1">
    <location>
        <begin position="44"/>
        <end position="66"/>
    </location>
</feature>
<dbReference type="PANTHER" id="PTHR23028:SF53">
    <property type="entry name" value="ACYL_TRANSF_3 DOMAIN-CONTAINING PROTEIN"/>
    <property type="match status" value="1"/>
</dbReference>
<feature type="transmembrane region" description="Helical" evidence="1">
    <location>
        <begin position="153"/>
        <end position="169"/>
    </location>
</feature>
<dbReference type="PANTHER" id="PTHR23028">
    <property type="entry name" value="ACETYLTRANSFERASE"/>
    <property type="match status" value="1"/>
</dbReference>
<dbReference type="InterPro" id="IPR002656">
    <property type="entry name" value="Acyl_transf_3_dom"/>
</dbReference>
<feature type="transmembrane region" description="Helical" evidence="1">
    <location>
        <begin position="87"/>
        <end position="106"/>
    </location>
</feature>
<dbReference type="GO" id="GO:0000271">
    <property type="term" value="P:polysaccharide biosynthetic process"/>
    <property type="evidence" value="ECO:0007669"/>
    <property type="project" value="TreeGrafter"/>
</dbReference>
<dbReference type="RefSeq" id="WP_170288522.1">
    <property type="nucleotide sequence ID" value="NZ_JACHIB010000011.1"/>
</dbReference>
<sequence length="335" mass="37460">MAIDLRQERLGGLQGLRAIAALGVVLQHAIYYACEARGIDYMRYLRIGFGGLGVDLFFVISGFVMAGCLYQGRRFLWNRIIRIYPGYWLAIVLSGLLLAGTQPNWSLTLSSLPLIPAVPLNIGYHIPYWTLVYEMGFYVLVAAMVVLRFSAAAMQRFCVVWLLAIAAVSRYNDIDIAQPGLWLWLAPHNVFFVTGMLLGLVYRHVSRLPSLPLALTAVILCTLGEILYGMSHAGAFMTMAPGLAAVVLLGIRHLRWRWLEHMGDASYGIYLSHAFIMVLCIHLLDRHAPGLSLYALFSLAMLAAVIGSALFGWCEFRLHRSLKRIGRGRRERTKS</sequence>
<feature type="transmembrane region" description="Helical" evidence="1">
    <location>
        <begin position="181"/>
        <end position="201"/>
    </location>
</feature>
<dbReference type="AlphaFoldDB" id="A0A7W9TR88"/>
<evidence type="ECO:0000313" key="4">
    <source>
        <dbReference type="Proteomes" id="UP000541136"/>
    </source>
</evidence>
<feature type="transmembrane region" description="Helical" evidence="1">
    <location>
        <begin position="12"/>
        <end position="32"/>
    </location>
</feature>
<dbReference type="Proteomes" id="UP000541136">
    <property type="component" value="Unassembled WGS sequence"/>
</dbReference>
<evidence type="ECO:0000259" key="2">
    <source>
        <dbReference type="Pfam" id="PF01757"/>
    </source>
</evidence>
<dbReference type="Pfam" id="PF01757">
    <property type="entry name" value="Acyl_transf_3"/>
    <property type="match status" value="1"/>
</dbReference>